<evidence type="ECO:0000313" key="6">
    <source>
        <dbReference type="Proteomes" id="UP000678499"/>
    </source>
</evidence>
<dbReference type="InterPro" id="IPR052286">
    <property type="entry name" value="Wnt_signaling_inhibitor"/>
</dbReference>
<dbReference type="PANTHER" id="PTHR24364">
    <property type="entry name" value="LP06937P"/>
    <property type="match status" value="1"/>
</dbReference>
<dbReference type="GO" id="GO:0016020">
    <property type="term" value="C:membrane"/>
    <property type="evidence" value="ECO:0007669"/>
    <property type="project" value="TreeGrafter"/>
</dbReference>
<accession>A0A7R9BT31</accession>
<dbReference type="AlphaFoldDB" id="A0A7R9BT31"/>
<dbReference type="SUPFAM" id="SSF52058">
    <property type="entry name" value="L domain-like"/>
    <property type="match status" value="1"/>
</dbReference>
<dbReference type="InterPro" id="IPR003591">
    <property type="entry name" value="Leu-rich_rpt_typical-subtyp"/>
</dbReference>
<dbReference type="OrthoDB" id="27267at2759"/>
<evidence type="ECO:0000256" key="1">
    <source>
        <dbReference type="ARBA" id="ARBA00022614"/>
    </source>
</evidence>
<dbReference type="Pfam" id="PF13855">
    <property type="entry name" value="LRR_8"/>
    <property type="match status" value="1"/>
</dbReference>
<evidence type="ECO:0000313" key="5">
    <source>
        <dbReference type="EMBL" id="CAD7279699.1"/>
    </source>
</evidence>
<dbReference type="Proteomes" id="UP000678499">
    <property type="component" value="Unassembled WGS sequence"/>
</dbReference>
<dbReference type="PANTHER" id="PTHR24364:SF18">
    <property type="entry name" value="LP06937P"/>
    <property type="match status" value="1"/>
</dbReference>
<dbReference type="EMBL" id="OA883793">
    <property type="protein sequence ID" value="CAD7279699.1"/>
    <property type="molecule type" value="Genomic_DNA"/>
</dbReference>
<dbReference type="SMART" id="SM00369">
    <property type="entry name" value="LRR_TYP"/>
    <property type="match status" value="3"/>
</dbReference>
<dbReference type="EMBL" id="CAJPEX010001756">
    <property type="protein sequence ID" value="CAG0919851.1"/>
    <property type="molecule type" value="Genomic_DNA"/>
</dbReference>
<dbReference type="Gene3D" id="3.80.10.10">
    <property type="entry name" value="Ribonuclease Inhibitor"/>
    <property type="match status" value="2"/>
</dbReference>
<keyword evidence="1" id="KW-0433">Leucine-rich repeat</keyword>
<gene>
    <name evidence="5" type="ORF">NMOB1V02_LOCUS7367</name>
</gene>
<evidence type="ECO:0000256" key="3">
    <source>
        <dbReference type="ARBA" id="ARBA00022737"/>
    </source>
</evidence>
<evidence type="ECO:0000256" key="4">
    <source>
        <dbReference type="SAM" id="MobiDB-lite"/>
    </source>
</evidence>
<feature type="region of interest" description="Disordered" evidence="4">
    <location>
        <begin position="1"/>
        <end position="20"/>
    </location>
</feature>
<proteinExistence type="predicted"/>
<organism evidence="5">
    <name type="scientific">Notodromas monacha</name>
    <dbReference type="NCBI Taxonomy" id="399045"/>
    <lineage>
        <taxon>Eukaryota</taxon>
        <taxon>Metazoa</taxon>
        <taxon>Ecdysozoa</taxon>
        <taxon>Arthropoda</taxon>
        <taxon>Crustacea</taxon>
        <taxon>Oligostraca</taxon>
        <taxon>Ostracoda</taxon>
        <taxon>Podocopa</taxon>
        <taxon>Podocopida</taxon>
        <taxon>Cypridocopina</taxon>
        <taxon>Cypridoidea</taxon>
        <taxon>Cyprididae</taxon>
        <taxon>Notodromas</taxon>
    </lineage>
</organism>
<feature type="compositionally biased region" description="Basic residues" evidence="4">
    <location>
        <begin position="1"/>
        <end position="12"/>
    </location>
</feature>
<keyword evidence="2" id="KW-0732">Signal</keyword>
<evidence type="ECO:0000256" key="2">
    <source>
        <dbReference type="ARBA" id="ARBA00022729"/>
    </source>
</evidence>
<dbReference type="InterPro" id="IPR032675">
    <property type="entry name" value="LRR_dom_sf"/>
</dbReference>
<reference evidence="5" key="1">
    <citation type="submission" date="2020-11" db="EMBL/GenBank/DDBJ databases">
        <authorList>
            <person name="Tran Van P."/>
        </authorList>
    </citation>
    <scope>NUCLEOTIDE SEQUENCE</scope>
</reference>
<protein>
    <submittedName>
        <fullName evidence="5">Uncharacterized protein</fullName>
    </submittedName>
</protein>
<keyword evidence="6" id="KW-1185">Reference proteome</keyword>
<keyword evidence="3" id="KW-0677">Repeat</keyword>
<dbReference type="InterPro" id="IPR001611">
    <property type="entry name" value="Leu-rich_rpt"/>
</dbReference>
<name>A0A7R9BT31_9CRUS</name>
<sequence length="425" mass="48325">MLASRREKKHSPRRYDSDEASLTGSELNNCASRKSSSVLLSRLLPGNFDGEGRNAGRAKVRLTILFYVTLLRISYALNCPGTLNACLCENLSEAGDKLKLDCSGVSVEDAKSVLQEISEDENVTWDFLATNCSWTELPDGFFGNHRIERIDIYECGLEKISEAALRSTSQYLRDIRFMSNNLVSFPFELEMPNLDTLILYDNKFDRFPRLQYPNLRLLFLGGNLFEELPEDAFRSVPQLQDLYLGGNVLRTMPASALATLKHLRILACESGYMRNLVAGSLEFAEEAQVDYLILHYNEITEIDVNALTPGRFPKEKFLLNNNNLTVLPQNLFKPMLQSFITAGKGSLSVAENPLHCCAHLWLFRDRRYFRWFEDLTSTTCTIGDETIQFTEVKYRKLRADCARLRRSNPRARGSSSNQDNDDDAE</sequence>